<dbReference type="InterPro" id="IPR017441">
    <property type="entry name" value="Protein_kinase_ATP_BS"/>
</dbReference>
<evidence type="ECO:0000256" key="6">
    <source>
        <dbReference type="ARBA" id="ARBA00022777"/>
    </source>
</evidence>
<dbReference type="Gene3D" id="1.10.510.10">
    <property type="entry name" value="Transferase(Phosphotransferase) domain 1"/>
    <property type="match status" value="2"/>
</dbReference>
<evidence type="ECO:0000259" key="13">
    <source>
        <dbReference type="PROSITE" id="PS50011"/>
    </source>
</evidence>
<dbReference type="CDD" id="cd04014">
    <property type="entry name" value="C2_PKC_epsilon"/>
    <property type="match status" value="1"/>
</dbReference>
<reference evidence="15 16" key="1">
    <citation type="journal article" date="2011" name="Nature">
        <title>Genome sequencing reveals insights into physiology and longevity of the naked mole rat.</title>
        <authorList>
            <person name="Kim E.B."/>
            <person name="Fang X."/>
            <person name="Fushan A.A."/>
            <person name="Huang Z."/>
            <person name="Lobanov A.V."/>
            <person name="Han L."/>
            <person name="Marino S.M."/>
            <person name="Sun X."/>
            <person name="Turanov A.A."/>
            <person name="Yang P."/>
            <person name="Yim S.H."/>
            <person name="Zhao X."/>
            <person name="Kasaikina M.V."/>
            <person name="Stoletzki N."/>
            <person name="Peng C."/>
            <person name="Polak P."/>
            <person name="Xiong Z."/>
            <person name="Kiezun A."/>
            <person name="Zhu Y."/>
            <person name="Chen Y."/>
            <person name="Kryukov G.V."/>
            <person name="Zhang Q."/>
            <person name="Peshkin L."/>
            <person name="Yang L."/>
            <person name="Bronson R.T."/>
            <person name="Buffenstein R."/>
            <person name="Wang B."/>
            <person name="Han C."/>
            <person name="Li Q."/>
            <person name="Chen L."/>
            <person name="Zhao W."/>
            <person name="Sunyaev S.R."/>
            <person name="Park T.J."/>
            <person name="Zhang G."/>
            <person name="Wang J."/>
            <person name="Gladyshev V.N."/>
        </authorList>
    </citation>
    <scope>NUCLEOTIDE SEQUENCE [LARGE SCALE GENOMIC DNA]</scope>
</reference>
<evidence type="ECO:0000256" key="4">
    <source>
        <dbReference type="ARBA" id="ARBA00022679"/>
    </source>
</evidence>
<evidence type="ECO:0000256" key="8">
    <source>
        <dbReference type="ARBA" id="ARBA00047272"/>
    </source>
</evidence>
<dbReference type="EC" id="2.7.11.13" evidence="1"/>
<dbReference type="Pfam" id="PF00433">
    <property type="entry name" value="Pkinase_C"/>
    <property type="match status" value="1"/>
</dbReference>
<gene>
    <name evidence="15" type="ORF">GW7_18587</name>
</gene>
<evidence type="ECO:0000256" key="11">
    <source>
        <dbReference type="SAM" id="MobiDB-lite"/>
    </source>
</evidence>
<evidence type="ECO:0000313" key="15">
    <source>
        <dbReference type="EMBL" id="EHB18299.1"/>
    </source>
</evidence>
<comment type="catalytic activity">
    <reaction evidence="9">
        <text>L-seryl-[protein] + ATP = O-phospho-L-seryl-[protein] + ADP + H(+)</text>
        <dbReference type="Rhea" id="RHEA:17989"/>
        <dbReference type="Rhea" id="RHEA-COMP:9863"/>
        <dbReference type="Rhea" id="RHEA-COMP:11604"/>
        <dbReference type="ChEBI" id="CHEBI:15378"/>
        <dbReference type="ChEBI" id="CHEBI:29999"/>
        <dbReference type="ChEBI" id="CHEBI:30616"/>
        <dbReference type="ChEBI" id="CHEBI:83421"/>
        <dbReference type="ChEBI" id="CHEBI:456216"/>
        <dbReference type="EC" id="2.7.11.13"/>
    </reaction>
</comment>
<dbReference type="AlphaFoldDB" id="G5C9T8"/>
<evidence type="ECO:0000256" key="5">
    <source>
        <dbReference type="ARBA" id="ARBA00022741"/>
    </source>
</evidence>
<feature type="compositionally biased region" description="Pro residues" evidence="11">
    <location>
        <begin position="119"/>
        <end position="131"/>
    </location>
</feature>
<dbReference type="Pfam" id="PF00168">
    <property type="entry name" value="C2"/>
    <property type="match status" value="1"/>
</dbReference>
<dbReference type="InterPro" id="IPR017892">
    <property type="entry name" value="Pkinase_C"/>
</dbReference>
<name>G5C9T8_HETGA</name>
<keyword evidence="7 10" id="KW-0067">ATP-binding</keyword>
<dbReference type="SUPFAM" id="SSF56112">
    <property type="entry name" value="Protein kinase-like (PK-like)"/>
    <property type="match status" value="1"/>
</dbReference>
<evidence type="ECO:0000256" key="2">
    <source>
        <dbReference type="ARBA" id="ARBA00022527"/>
    </source>
</evidence>
<sequence length="572" mass="63813">MVVFNGLLKIKICEAVSLKPTAWSLRHAVGPRPQTFLLDPYIALNVDDSRIGQTATKQKTNSPAWHDEFVTDVCNGRKIELAVFHDAPIGYDDFVANCTIQFEELLQNGSRHFEDWVSPAPPGPGPGPGPGKWPWGSGERLTVRRLGNGDGSSRLGCVLVCMYVLPVCLERNVSLAGAAGAHKLVEPRPLVLKAGRDQERGGLAVSDCIDLEPEGRVYVIIDLSGSSGEEPMVPVDPSSMASDPAHTAIPHNLSTHEALEQVDEENEAGNTRESGKASSGLGLEDFDLLRVIGRGSYGKVLLVQLKESNRIYAVKAVKKEQVNVDQIQREKLILQQASICPFLVALDACFQTESRLFLVLDCVSWGDLLFHVQQQRMLPEEHARFFSAEISLAVNYLHQQGILYRNLNLENVLLAHEGLQPGDTTHTFCGTFCGTPNFMAPELIRGEDYSFSVDWWNLGVLLYMMMIRESPFHLNESSDNPYENSIKGFADVQENPFFQNVDWDMMEQKQVEPLFKPNISESFSLDNFDPEFTNEPVQLTTDGSDIVRELDGYEFAGFEYINHLTMYEEEEV</sequence>
<dbReference type="Gene3D" id="3.30.200.20">
    <property type="entry name" value="Phosphorylase Kinase, domain 1"/>
    <property type="match status" value="2"/>
</dbReference>
<dbReference type="PROSITE" id="PS50011">
    <property type="entry name" value="PROTEIN_KINASE_DOM"/>
    <property type="match status" value="1"/>
</dbReference>
<evidence type="ECO:0000313" key="16">
    <source>
        <dbReference type="Proteomes" id="UP000006813"/>
    </source>
</evidence>
<feature type="region of interest" description="Disordered" evidence="11">
    <location>
        <begin position="117"/>
        <end position="136"/>
    </location>
</feature>
<evidence type="ECO:0000259" key="12">
    <source>
        <dbReference type="PROSITE" id="PS50004"/>
    </source>
</evidence>
<dbReference type="PROSITE" id="PS51285">
    <property type="entry name" value="AGC_KINASE_CTER"/>
    <property type="match status" value="1"/>
</dbReference>
<keyword evidence="2" id="KW-0723">Serine/threonine-protein kinase</keyword>
<keyword evidence="4" id="KW-0808">Transferase</keyword>
<dbReference type="Proteomes" id="UP000006813">
    <property type="component" value="Unassembled WGS sequence"/>
</dbReference>
<evidence type="ECO:0000256" key="7">
    <source>
        <dbReference type="ARBA" id="ARBA00022840"/>
    </source>
</evidence>
<keyword evidence="5 10" id="KW-0547">Nucleotide-binding</keyword>
<dbReference type="GO" id="GO:0004697">
    <property type="term" value="F:diacylglycerol-dependent serine/threonine kinase activity"/>
    <property type="evidence" value="ECO:0007669"/>
    <property type="project" value="UniProtKB-EC"/>
</dbReference>
<accession>G5C9T8</accession>
<keyword evidence="3" id="KW-0597">Phosphoprotein</keyword>
<dbReference type="STRING" id="10181.G5C9T8"/>
<keyword evidence="6 15" id="KW-0418">Kinase</keyword>
<organism evidence="15 16">
    <name type="scientific">Heterocephalus glaber</name>
    <name type="common">Naked mole rat</name>
    <dbReference type="NCBI Taxonomy" id="10181"/>
    <lineage>
        <taxon>Eukaryota</taxon>
        <taxon>Metazoa</taxon>
        <taxon>Chordata</taxon>
        <taxon>Craniata</taxon>
        <taxon>Vertebrata</taxon>
        <taxon>Euteleostomi</taxon>
        <taxon>Mammalia</taxon>
        <taxon>Eutheria</taxon>
        <taxon>Euarchontoglires</taxon>
        <taxon>Glires</taxon>
        <taxon>Rodentia</taxon>
        <taxon>Hystricomorpha</taxon>
        <taxon>Bathyergidae</taxon>
        <taxon>Heterocephalus</taxon>
    </lineage>
</organism>
<dbReference type="InterPro" id="IPR035892">
    <property type="entry name" value="C2_domain_sf"/>
</dbReference>
<dbReference type="SMART" id="SM00133">
    <property type="entry name" value="S_TK_X"/>
    <property type="match status" value="1"/>
</dbReference>
<feature type="domain" description="Protein kinase" evidence="13">
    <location>
        <begin position="286"/>
        <end position="532"/>
    </location>
</feature>
<evidence type="ECO:0000259" key="14">
    <source>
        <dbReference type="PROSITE" id="PS51285"/>
    </source>
</evidence>
<dbReference type="InParanoid" id="G5C9T8"/>
<dbReference type="PROSITE" id="PS50004">
    <property type="entry name" value="C2"/>
    <property type="match status" value="1"/>
</dbReference>
<dbReference type="SMART" id="SM00239">
    <property type="entry name" value="C2"/>
    <property type="match status" value="1"/>
</dbReference>
<dbReference type="Gene3D" id="2.60.40.150">
    <property type="entry name" value="C2 domain"/>
    <property type="match status" value="1"/>
</dbReference>
<dbReference type="Pfam" id="PF00069">
    <property type="entry name" value="Pkinase"/>
    <property type="match status" value="1"/>
</dbReference>
<dbReference type="InterPro" id="IPR000719">
    <property type="entry name" value="Prot_kinase_dom"/>
</dbReference>
<feature type="binding site" evidence="10">
    <location>
        <position position="319"/>
    </location>
    <ligand>
        <name>ATP</name>
        <dbReference type="ChEBI" id="CHEBI:30616"/>
    </ligand>
</feature>
<dbReference type="GO" id="GO:0005524">
    <property type="term" value="F:ATP binding"/>
    <property type="evidence" value="ECO:0007669"/>
    <property type="project" value="UniProtKB-UniRule"/>
</dbReference>
<proteinExistence type="predicted"/>
<evidence type="ECO:0000256" key="9">
    <source>
        <dbReference type="ARBA" id="ARBA00047470"/>
    </source>
</evidence>
<evidence type="ECO:0000256" key="3">
    <source>
        <dbReference type="ARBA" id="ARBA00022553"/>
    </source>
</evidence>
<evidence type="ECO:0000256" key="1">
    <source>
        <dbReference type="ARBA" id="ARBA00012429"/>
    </source>
</evidence>
<dbReference type="FunFam" id="2.60.40.150:FF:000056">
    <property type="entry name" value="Protein kinase C epsilon"/>
    <property type="match status" value="1"/>
</dbReference>
<comment type="catalytic activity">
    <reaction evidence="8">
        <text>L-threonyl-[protein] + ATP = O-phospho-L-threonyl-[protein] + ADP + H(+)</text>
        <dbReference type="Rhea" id="RHEA:46608"/>
        <dbReference type="Rhea" id="RHEA-COMP:11060"/>
        <dbReference type="Rhea" id="RHEA-COMP:11605"/>
        <dbReference type="ChEBI" id="CHEBI:15378"/>
        <dbReference type="ChEBI" id="CHEBI:30013"/>
        <dbReference type="ChEBI" id="CHEBI:30616"/>
        <dbReference type="ChEBI" id="CHEBI:61977"/>
        <dbReference type="ChEBI" id="CHEBI:456216"/>
        <dbReference type="EC" id="2.7.11.13"/>
    </reaction>
</comment>
<dbReference type="PROSITE" id="PS00107">
    <property type="entry name" value="PROTEIN_KINASE_ATP"/>
    <property type="match status" value="1"/>
</dbReference>
<dbReference type="PANTHER" id="PTHR24351">
    <property type="entry name" value="RIBOSOMAL PROTEIN S6 KINASE"/>
    <property type="match status" value="1"/>
</dbReference>
<dbReference type="InterPro" id="IPR000008">
    <property type="entry name" value="C2_dom"/>
</dbReference>
<dbReference type="SUPFAM" id="SSF49562">
    <property type="entry name" value="C2 domain (Calcium/lipid-binding domain, CaLB)"/>
    <property type="match status" value="1"/>
</dbReference>
<dbReference type="InterPro" id="IPR000961">
    <property type="entry name" value="AGC-kinase_C"/>
</dbReference>
<feature type="domain" description="AGC-kinase C-terminal" evidence="14">
    <location>
        <begin position="499"/>
        <end position="570"/>
    </location>
</feature>
<protein>
    <recommendedName>
        <fullName evidence="1">protein kinase C</fullName>
        <ecNumber evidence="1">2.7.11.13</ecNumber>
    </recommendedName>
</protein>
<evidence type="ECO:0000256" key="10">
    <source>
        <dbReference type="PROSITE-ProRule" id="PRU10141"/>
    </source>
</evidence>
<dbReference type="EMBL" id="JH174071">
    <property type="protein sequence ID" value="EHB18299.1"/>
    <property type="molecule type" value="Genomic_DNA"/>
</dbReference>
<feature type="domain" description="C2" evidence="12">
    <location>
        <begin position="1"/>
        <end position="117"/>
    </location>
</feature>
<dbReference type="InterPro" id="IPR011009">
    <property type="entry name" value="Kinase-like_dom_sf"/>
</dbReference>